<dbReference type="ExpressionAtlas" id="A0A2K2CJK4">
    <property type="expression patterns" value="baseline and differential"/>
</dbReference>
<reference evidence="2 3" key="1">
    <citation type="journal article" date="2010" name="Nature">
        <title>Genome sequencing and analysis of the model grass Brachypodium distachyon.</title>
        <authorList>
            <consortium name="International Brachypodium Initiative"/>
        </authorList>
    </citation>
    <scope>NUCLEOTIDE SEQUENCE [LARGE SCALE GENOMIC DNA]</scope>
    <source>
        <strain evidence="2">Bd21</strain>
        <strain evidence="3">cv. Bd21</strain>
    </source>
</reference>
<dbReference type="Gramene" id="PNT62210">
    <property type="protein sequence ID" value="PNT62210"/>
    <property type="gene ID" value="BRADI_5g27100v3"/>
</dbReference>
<reference evidence="3" key="3">
    <citation type="submission" date="2018-08" db="UniProtKB">
        <authorList>
            <consortium name="EnsemblPlants"/>
        </authorList>
    </citation>
    <scope>IDENTIFICATION</scope>
    <source>
        <strain evidence="3">cv. Bd21</strain>
    </source>
</reference>
<dbReference type="AlphaFoldDB" id="A0A2K2CJK4"/>
<dbReference type="InterPro" id="IPR055357">
    <property type="entry name" value="LRR_At1g61320_AtMIF1"/>
</dbReference>
<organism evidence="2">
    <name type="scientific">Brachypodium distachyon</name>
    <name type="common">Purple false brome</name>
    <name type="synonym">Trachynia distachya</name>
    <dbReference type="NCBI Taxonomy" id="15368"/>
    <lineage>
        <taxon>Eukaryota</taxon>
        <taxon>Viridiplantae</taxon>
        <taxon>Streptophyta</taxon>
        <taxon>Embryophyta</taxon>
        <taxon>Tracheophyta</taxon>
        <taxon>Spermatophyta</taxon>
        <taxon>Magnoliopsida</taxon>
        <taxon>Liliopsida</taxon>
        <taxon>Poales</taxon>
        <taxon>Poaceae</taxon>
        <taxon>BOP clade</taxon>
        <taxon>Pooideae</taxon>
        <taxon>Stipodae</taxon>
        <taxon>Brachypodieae</taxon>
        <taxon>Brachypodium</taxon>
    </lineage>
</organism>
<sequence>MNLKNLTLSMVSINRGDLQCLLLSCALLESLSIEFCSLSSLCIRQELSRLQYLRVNHYDLEMIELQAPNLTRFEFDDSVRQITLCVSLKLSEATFVSNWRVFEAYDYDLDHIFYEIPPALPHLHKLFLLLNVDQVLMFSNIQTSFKNLRHLNINLDIFFDPRDTSWVLGLVNLLELSPLLEELELHIDCGRFCHPDPSMLMAAQGPLLQHLRRVYISGFSDVLGLAKLALYILGNATVLERLVVDPVVRMKYDLPTDRFYPSTNFSSNKEFVLPPSPTTKENMFCFTEKRMFTKTHLEREEFRHIVTIL</sequence>
<name>A0A2K2CJK4_BRADI</name>
<proteinExistence type="predicted"/>
<dbReference type="PANTHER" id="PTHR34145:SF76">
    <property type="entry name" value="FBD DOMAIN-CONTAINING PROTEIN"/>
    <property type="match status" value="1"/>
</dbReference>
<dbReference type="EnsemblPlants" id="PNT62210">
    <property type="protein sequence ID" value="PNT62210"/>
    <property type="gene ID" value="BRADI_5g27100v3"/>
</dbReference>
<dbReference type="Pfam" id="PF23622">
    <property type="entry name" value="LRR_At1g61320_AtMIF1"/>
    <property type="match status" value="1"/>
</dbReference>
<keyword evidence="4" id="KW-1185">Reference proteome</keyword>
<dbReference type="RefSeq" id="XP_024312215.1">
    <property type="nucleotide sequence ID" value="XM_024456447.1"/>
</dbReference>
<evidence type="ECO:0000313" key="3">
    <source>
        <dbReference type="EnsemblPlants" id="PNT62210"/>
    </source>
</evidence>
<dbReference type="SUPFAM" id="SSF52047">
    <property type="entry name" value="RNI-like"/>
    <property type="match status" value="1"/>
</dbReference>
<accession>A0A2K2CJK4</accession>
<dbReference type="OrthoDB" id="613853at2759"/>
<dbReference type="PANTHER" id="PTHR34145">
    <property type="entry name" value="OS02G0105600 PROTEIN"/>
    <property type="match status" value="1"/>
</dbReference>
<evidence type="ECO:0000313" key="2">
    <source>
        <dbReference type="EMBL" id="PNT62210.1"/>
    </source>
</evidence>
<protein>
    <recommendedName>
        <fullName evidence="1">At1g61320/AtMIF1 LRR domain-containing protein</fullName>
    </recommendedName>
</protein>
<feature type="domain" description="At1g61320/AtMIF1 LRR" evidence="1">
    <location>
        <begin position="2"/>
        <end position="247"/>
    </location>
</feature>
<gene>
    <name evidence="3" type="primary">LOC104581301</name>
    <name evidence="2" type="ORF">BRADI_5g27100v3</name>
</gene>
<evidence type="ECO:0000259" key="1">
    <source>
        <dbReference type="Pfam" id="PF23622"/>
    </source>
</evidence>
<dbReference type="Gene3D" id="3.80.10.10">
    <property type="entry name" value="Ribonuclease Inhibitor"/>
    <property type="match status" value="1"/>
</dbReference>
<dbReference type="EMBL" id="CM000884">
    <property type="protein sequence ID" value="PNT62210.1"/>
    <property type="molecule type" value="Genomic_DNA"/>
</dbReference>
<dbReference type="GeneID" id="104581301"/>
<dbReference type="InterPro" id="IPR032675">
    <property type="entry name" value="LRR_dom_sf"/>
</dbReference>
<evidence type="ECO:0000313" key="4">
    <source>
        <dbReference type="Proteomes" id="UP000008810"/>
    </source>
</evidence>
<dbReference type="InterPro" id="IPR053772">
    <property type="entry name" value="At1g61320/At1g61330-like"/>
</dbReference>
<dbReference type="Proteomes" id="UP000008810">
    <property type="component" value="Chromosome 5"/>
</dbReference>
<reference evidence="2" key="2">
    <citation type="submission" date="2017-06" db="EMBL/GenBank/DDBJ databases">
        <title>WGS assembly of Brachypodium distachyon.</title>
        <authorList>
            <consortium name="The International Brachypodium Initiative"/>
            <person name="Lucas S."/>
            <person name="Harmon-Smith M."/>
            <person name="Lail K."/>
            <person name="Tice H."/>
            <person name="Grimwood J."/>
            <person name="Bruce D."/>
            <person name="Barry K."/>
            <person name="Shu S."/>
            <person name="Lindquist E."/>
            <person name="Wang M."/>
            <person name="Pitluck S."/>
            <person name="Vogel J.P."/>
            <person name="Garvin D.F."/>
            <person name="Mockler T.C."/>
            <person name="Schmutz J."/>
            <person name="Rokhsar D."/>
            <person name="Bevan M.W."/>
        </authorList>
    </citation>
    <scope>NUCLEOTIDE SEQUENCE</scope>
    <source>
        <strain evidence="2">Bd21</strain>
    </source>
</reference>